<name>A0ACB7T9U6_HYAAI</name>
<reference evidence="1" key="1">
    <citation type="submission" date="2020-05" db="EMBL/GenBank/DDBJ databases">
        <title>Large-scale comparative analyses of tick genomes elucidate their genetic diversity and vector capacities.</title>
        <authorList>
            <person name="Jia N."/>
            <person name="Wang J."/>
            <person name="Shi W."/>
            <person name="Du L."/>
            <person name="Sun Y."/>
            <person name="Zhan W."/>
            <person name="Jiang J."/>
            <person name="Wang Q."/>
            <person name="Zhang B."/>
            <person name="Ji P."/>
            <person name="Sakyi L.B."/>
            <person name="Cui X."/>
            <person name="Yuan T."/>
            <person name="Jiang B."/>
            <person name="Yang W."/>
            <person name="Lam T.T.-Y."/>
            <person name="Chang Q."/>
            <person name="Ding S."/>
            <person name="Wang X."/>
            <person name="Zhu J."/>
            <person name="Ruan X."/>
            <person name="Zhao L."/>
            <person name="Wei J."/>
            <person name="Que T."/>
            <person name="Du C."/>
            <person name="Cheng J."/>
            <person name="Dai P."/>
            <person name="Han X."/>
            <person name="Huang E."/>
            <person name="Gao Y."/>
            <person name="Liu J."/>
            <person name="Shao H."/>
            <person name="Ye R."/>
            <person name="Li L."/>
            <person name="Wei W."/>
            <person name="Wang X."/>
            <person name="Wang C."/>
            <person name="Yang T."/>
            <person name="Huo Q."/>
            <person name="Li W."/>
            <person name="Guo W."/>
            <person name="Chen H."/>
            <person name="Zhou L."/>
            <person name="Ni X."/>
            <person name="Tian J."/>
            <person name="Zhou Y."/>
            <person name="Sheng Y."/>
            <person name="Liu T."/>
            <person name="Pan Y."/>
            <person name="Xia L."/>
            <person name="Li J."/>
            <person name="Zhao F."/>
            <person name="Cao W."/>
        </authorList>
    </citation>
    <scope>NUCLEOTIDE SEQUENCE</scope>
    <source>
        <strain evidence="1">Hyas-2018</strain>
    </source>
</reference>
<comment type="caution">
    <text evidence="1">The sequence shown here is derived from an EMBL/GenBank/DDBJ whole genome shotgun (WGS) entry which is preliminary data.</text>
</comment>
<sequence>MPAENGNGSNMPSVGAAPGQKCLNIDDTTNSTESKRQQTELSDDESIVIGDDNVADMENAGDDGFEVVPSPQRSDSGSSRSDYGNRTRSRPQPILDPAKLLKTRLMGGTGPVSAVTGL</sequence>
<accession>A0ACB7T9U6</accession>
<keyword evidence="2" id="KW-1185">Reference proteome</keyword>
<organism evidence="1 2">
    <name type="scientific">Hyalomma asiaticum</name>
    <name type="common">Tick</name>
    <dbReference type="NCBI Taxonomy" id="266040"/>
    <lineage>
        <taxon>Eukaryota</taxon>
        <taxon>Metazoa</taxon>
        <taxon>Ecdysozoa</taxon>
        <taxon>Arthropoda</taxon>
        <taxon>Chelicerata</taxon>
        <taxon>Arachnida</taxon>
        <taxon>Acari</taxon>
        <taxon>Parasitiformes</taxon>
        <taxon>Ixodida</taxon>
        <taxon>Ixodoidea</taxon>
        <taxon>Ixodidae</taxon>
        <taxon>Hyalomminae</taxon>
        <taxon>Hyalomma</taxon>
    </lineage>
</organism>
<dbReference type="Proteomes" id="UP000821845">
    <property type="component" value="Chromosome 10"/>
</dbReference>
<evidence type="ECO:0000313" key="2">
    <source>
        <dbReference type="Proteomes" id="UP000821845"/>
    </source>
</evidence>
<gene>
    <name evidence="1" type="ORF">HPB50_014106</name>
</gene>
<protein>
    <submittedName>
        <fullName evidence="1">Uncharacterized protein</fullName>
    </submittedName>
</protein>
<proteinExistence type="predicted"/>
<dbReference type="EMBL" id="CM023490">
    <property type="protein sequence ID" value="KAH6943031.1"/>
    <property type="molecule type" value="Genomic_DNA"/>
</dbReference>
<evidence type="ECO:0000313" key="1">
    <source>
        <dbReference type="EMBL" id="KAH6943031.1"/>
    </source>
</evidence>